<dbReference type="CDD" id="cd01680">
    <property type="entry name" value="EFG_like_IV"/>
    <property type="match status" value="1"/>
</dbReference>
<dbReference type="SMART" id="SM00889">
    <property type="entry name" value="EFG_IV"/>
    <property type="match status" value="1"/>
</dbReference>
<evidence type="ECO:0000256" key="8">
    <source>
        <dbReference type="HAMAP-Rule" id="MF_00054"/>
    </source>
</evidence>
<dbReference type="CDD" id="cd01886">
    <property type="entry name" value="EF-G"/>
    <property type="match status" value="1"/>
</dbReference>
<gene>
    <name evidence="8" type="primary">fusA</name>
    <name evidence="11" type="ordered locus">STHERM_c11570</name>
</gene>
<dbReference type="Pfam" id="PF03144">
    <property type="entry name" value="GTP_EFTU_D2"/>
    <property type="match status" value="1"/>
</dbReference>
<keyword evidence="6 8" id="KW-0342">GTP-binding</keyword>
<dbReference type="CDD" id="cd16262">
    <property type="entry name" value="EFG_III"/>
    <property type="match status" value="1"/>
</dbReference>
<dbReference type="InterPro" id="IPR020568">
    <property type="entry name" value="Ribosomal_Su5_D2-typ_SF"/>
</dbReference>
<dbReference type="CDD" id="cd04088">
    <property type="entry name" value="EFG_mtEFG_II"/>
    <property type="match status" value="1"/>
</dbReference>
<dbReference type="SUPFAM" id="SSF54211">
    <property type="entry name" value="Ribosomal protein S5 domain 2-like"/>
    <property type="match status" value="1"/>
</dbReference>
<dbReference type="GO" id="GO:0032790">
    <property type="term" value="P:ribosome disassembly"/>
    <property type="evidence" value="ECO:0007669"/>
    <property type="project" value="TreeGrafter"/>
</dbReference>
<dbReference type="FunFam" id="3.30.70.240:FF:000001">
    <property type="entry name" value="Elongation factor G"/>
    <property type="match status" value="1"/>
</dbReference>
<dbReference type="Gene3D" id="3.30.70.870">
    <property type="entry name" value="Elongation Factor G (Translational Gtpase), domain 3"/>
    <property type="match status" value="1"/>
</dbReference>
<feature type="binding site" evidence="8">
    <location>
        <begin position="77"/>
        <end position="81"/>
    </location>
    <ligand>
        <name>GTP</name>
        <dbReference type="ChEBI" id="CHEBI:37565"/>
    </ligand>
</feature>
<dbReference type="InterPro" id="IPR000640">
    <property type="entry name" value="EFG_V-like"/>
</dbReference>
<dbReference type="InterPro" id="IPR031157">
    <property type="entry name" value="G_TR_CS"/>
</dbReference>
<dbReference type="GO" id="GO:0005737">
    <property type="term" value="C:cytoplasm"/>
    <property type="evidence" value="ECO:0007669"/>
    <property type="project" value="UniProtKB-SubCell"/>
</dbReference>
<dbReference type="HOGENOM" id="CLU_002794_4_1_12"/>
<dbReference type="InterPro" id="IPR009022">
    <property type="entry name" value="EFG_III"/>
</dbReference>
<dbReference type="Pfam" id="PF03764">
    <property type="entry name" value="EFG_IV"/>
    <property type="match status" value="1"/>
</dbReference>
<protein>
    <recommendedName>
        <fullName evidence="8 9">Elongation factor G</fullName>
        <shortName evidence="8">EF-G</shortName>
    </recommendedName>
</protein>
<evidence type="ECO:0000256" key="2">
    <source>
        <dbReference type="ARBA" id="ARBA00005870"/>
    </source>
</evidence>
<keyword evidence="4 8" id="KW-0251">Elongation factor</keyword>
<keyword evidence="3 8" id="KW-0547">Nucleotide-binding</keyword>
<dbReference type="Gene3D" id="3.30.230.10">
    <property type="match status" value="1"/>
</dbReference>
<organism evidence="11 12">
    <name type="scientific">Winmispira thermophila (strain ATCC 49972 / DSM 6192 / RI 19.B1)</name>
    <name type="common">Spirochaeta thermophila</name>
    <dbReference type="NCBI Taxonomy" id="665571"/>
    <lineage>
        <taxon>Bacteria</taxon>
        <taxon>Pseudomonadati</taxon>
        <taxon>Spirochaetota</taxon>
        <taxon>Spirochaetia</taxon>
        <taxon>Winmispirales</taxon>
        <taxon>Winmispiraceae</taxon>
        <taxon>Winmispira</taxon>
    </lineage>
</organism>
<dbReference type="SUPFAM" id="SSF52540">
    <property type="entry name" value="P-loop containing nucleoside triphosphate hydrolases"/>
    <property type="match status" value="1"/>
</dbReference>
<evidence type="ECO:0000256" key="7">
    <source>
        <dbReference type="ARBA" id="ARBA00024731"/>
    </source>
</evidence>
<evidence type="ECO:0000256" key="5">
    <source>
        <dbReference type="ARBA" id="ARBA00022917"/>
    </source>
</evidence>
<reference evidence="11 12" key="2">
    <citation type="journal article" date="2010" name="J. Bacteriol.">
        <title>Genome sequence of the polysaccharide-degrading, thermophilic anaerobe Spirochaeta thermophila DSM 6192.</title>
        <authorList>
            <person name="Angelov A."/>
            <person name="Liebl S."/>
            <person name="Ballschmiter M."/>
            <person name="Bomeke M."/>
            <person name="Lehmann R."/>
            <person name="Liesegang H."/>
            <person name="Daniel R."/>
            <person name="Liebl W."/>
        </authorList>
    </citation>
    <scope>NUCLEOTIDE SEQUENCE [LARGE SCALE GENOMIC DNA]</scope>
    <source>
        <strain evidence="12">ATCC 49972 / DSM 6192 / RI 19.B1</strain>
    </source>
</reference>
<keyword evidence="5 8" id="KW-0648">Protein biosynthesis</keyword>
<dbReference type="InterPro" id="IPR014721">
    <property type="entry name" value="Ribsml_uS5_D2-typ_fold_subgr"/>
</dbReference>
<evidence type="ECO:0000256" key="4">
    <source>
        <dbReference type="ARBA" id="ARBA00022768"/>
    </source>
</evidence>
<dbReference type="InterPro" id="IPR041095">
    <property type="entry name" value="EFG_II"/>
</dbReference>
<feature type="binding site" evidence="8">
    <location>
        <begin position="13"/>
        <end position="20"/>
    </location>
    <ligand>
        <name>GTP</name>
        <dbReference type="ChEBI" id="CHEBI:37565"/>
    </ligand>
</feature>
<dbReference type="InterPro" id="IPR000795">
    <property type="entry name" value="T_Tr_GTP-bd_dom"/>
</dbReference>
<dbReference type="Pfam" id="PF00009">
    <property type="entry name" value="GTP_EFTU"/>
    <property type="match status" value="1"/>
</dbReference>
<dbReference type="InterPro" id="IPR035647">
    <property type="entry name" value="EFG_III/V"/>
</dbReference>
<dbReference type="InterPro" id="IPR027417">
    <property type="entry name" value="P-loop_NTPase"/>
</dbReference>
<dbReference type="PANTHER" id="PTHR43261:SF1">
    <property type="entry name" value="RIBOSOME-RELEASING FACTOR 2, MITOCHONDRIAL"/>
    <property type="match status" value="1"/>
</dbReference>
<comment type="similarity">
    <text evidence="2 8">Belongs to the TRAFAC class translation factor GTPase superfamily. Classic translation factor GTPase family. EF-G/EF-2 subfamily.</text>
</comment>
<dbReference type="EMBL" id="CP001698">
    <property type="protein sequence ID" value="ADN02099.1"/>
    <property type="molecule type" value="Genomic_DNA"/>
</dbReference>
<dbReference type="PROSITE" id="PS00301">
    <property type="entry name" value="G_TR_1"/>
    <property type="match status" value="1"/>
</dbReference>
<dbReference type="Gene3D" id="3.30.70.240">
    <property type="match status" value="1"/>
</dbReference>
<sequence length="682" mass="76232">MDRTRIRNIGIIAHIDAGKTTTTERILYYTGKTHRIGEVDDGQATMDWMEQEQNRGITITAAATTCFWKDHQINIIDTPGHVDFTVEVERALRVLDGAVVIFCAVGGVEPQSETVWHQADTYGVPRIAYVNKMDRMGADFFAVLEEMEKKLGAHPVPLQIPVGKEQSFRGVIDLITMRMIEWNQEVQGAEYHYLPIPEDMEEMAAAWRERLLDSLSTYSDRITELFLEGKEIPEDLILRTIRSCTLARQITPVFCGSSLRNMGVQPLLDGVISYLPSPADLPPIKAYHVKKEKEVEIPQEESSQPLGLIFKIHADRDAGNLCFVRMYAGSIKTGTTVYNVAKKKRERITRIFRMHANRTEPLDTLRAGDIGVVVGFKLAQTGDTVSSEGQPVLLERMHLPEPVISISVEPKTLSDRKKLLDTLSVLTTEDPSLAMKEDEETGEILLSGMGELHLEVVVTRIKDEFGMDVRTGKPRVTYRETITREATVTETFDRIIGGKEQRATVTIAVRPRERGTGNRFVSQVRGNRIPEEILEAIRRSVEASFTGGILLGYPLVDVEAELREVEFDPETGTEFAFEAASSGAFERACREAAPVLLEPIMRIVVITPSEFLGEVVNQLSGRGGVIQGIESRGTVEEIHAQAPLERMFGYSTALRSVTQGRASFSMEFSHFAPKEEQARPRS</sequence>
<dbReference type="SUPFAM" id="SSF54980">
    <property type="entry name" value="EF-G C-terminal domain-like"/>
    <property type="match status" value="2"/>
</dbReference>
<dbReference type="HAMAP" id="MF_00054_B">
    <property type="entry name" value="EF_G_EF_2_B"/>
    <property type="match status" value="1"/>
</dbReference>
<dbReference type="FunFam" id="3.30.70.870:FF:000002">
    <property type="entry name" value="Translation elongation factor 2"/>
    <property type="match status" value="1"/>
</dbReference>
<dbReference type="GO" id="GO:0003924">
    <property type="term" value="F:GTPase activity"/>
    <property type="evidence" value="ECO:0007669"/>
    <property type="project" value="InterPro"/>
</dbReference>
<evidence type="ECO:0000313" key="12">
    <source>
        <dbReference type="Proteomes" id="UP000001296"/>
    </source>
</evidence>
<dbReference type="PaxDb" id="665571-STHERM_c11570"/>
<dbReference type="KEGG" id="sta:STHERM_c11570"/>
<evidence type="ECO:0000256" key="3">
    <source>
        <dbReference type="ARBA" id="ARBA00022741"/>
    </source>
</evidence>
<dbReference type="InterPro" id="IPR004161">
    <property type="entry name" value="EFTu-like_2"/>
</dbReference>
<feature type="binding site" evidence="8">
    <location>
        <begin position="131"/>
        <end position="134"/>
    </location>
    <ligand>
        <name>GTP</name>
        <dbReference type="ChEBI" id="CHEBI:37565"/>
    </ligand>
</feature>
<dbReference type="SMART" id="SM00838">
    <property type="entry name" value="EFG_C"/>
    <property type="match status" value="1"/>
</dbReference>
<comment type="function">
    <text evidence="7 8">Catalyzes the GTP-dependent ribosomal translocation step during translation elongation. During this step, the ribosome changes from the pre-translocational (PRE) to the post-translocational (POST) state as the newly formed A-site-bound peptidyl-tRNA and P-site-bound deacylated tRNA move to the P and E sites, respectively. Catalyzes the coordinated movement of the two tRNA molecules, the mRNA and conformational changes in the ribosome.</text>
</comment>
<dbReference type="GO" id="GO:0003746">
    <property type="term" value="F:translation elongation factor activity"/>
    <property type="evidence" value="ECO:0007669"/>
    <property type="project" value="UniProtKB-UniRule"/>
</dbReference>
<dbReference type="InterPro" id="IPR035649">
    <property type="entry name" value="EFG_V"/>
</dbReference>
<dbReference type="InterPro" id="IPR009000">
    <property type="entry name" value="Transl_B-barrel_sf"/>
</dbReference>
<evidence type="ECO:0000256" key="9">
    <source>
        <dbReference type="NCBIfam" id="TIGR00484"/>
    </source>
</evidence>
<dbReference type="PRINTS" id="PR00315">
    <property type="entry name" value="ELONGATNFCT"/>
</dbReference>
<dbReference type="Pfam" id="PF00679">
    <property type="entry name" value="EFG_C"/>
    <property type="match status" value="1"/>
</dbReference>
<dbReference type="NCBIfam" id="NF009381">
    <property type="entry name" value="PRK12740.1-5"/>
    <property type="match status" value="1"/>
</dbReference>
<dbReference type="PROSITE" id="PS51722">
    <property type="entry name" value="G_TR_2"/>
    <property type="match status" value="1"/>
</dbReference>
<evidence type="ECO:0000259" key="10">
    <source>
        <dbReference type="PROSITE" id="PS51722"/>
    </source>
</evidence>
<dbReference type="Gene3D" id="3.40.50.300">
    <property type="entry name" value="P-loop containing nucleotide triphosphate hydrolases"/>
    <property type="match status" value="1"/>
</dbReference>
<dbReference type="AlphaFoldDB" id="E0RSW3"/>
<dbReference type="NCBIfam" id="TIGR00484">
    <property type="entry name" value="EF-G"/>
    <property type="match status" value="1"/>
</dbReference>
<dbReference type="Proteomes" id="UP000001296">
    <property type="component" value="Chromosome"/>
</dbReference>
<evidence type="ECO:0000313" key="11">
    <source>
        <dbReference type="EMBL" id="ADN02099.1"/>
    </source>
</evidence>
<dbReference type="GO" id="GO:0005525">
    <property type="term" value="F:GTP binding"/>
    <property type="evidence" value="ECO:0007669"/>
    <property type="project" value="UniProtKB-UniRule"/>
</dbReference>
<dbReference type="SUPFAM" id="SSF50447">
    <property type="entry name" value="Translation proteins"/>
    <property type="match status" value="1"/>
</dbReference>
<dbReference type="CDD" id="cd03713">
    <property type="entry name" value="EFG_mtEFG_C"/>
    <property type="match status" value="1"/>
</dbReference>
<dbReference type="NCBIfam" id="TIGR00231">
    <property type="entry name" value="small_GTP"/>
    <property type="match status" value="1"/>
</dbReference>
<keyword evidence="8" id="KW-0963">Cytoplasm</keyword>
<dbReference type="Pfam" id="PF14492">
    <property type="entry name" value="EFG_III"/>
    <property type="match status" value="1"/>
</dbReference>
<dbReference type="InterPro" id="IPR005225">
    <property type="entry name" value="Small_GTP-bd"/>
</dbReference>
<dbReference type="FunFam" id="3.40.50.300:FF:000029">
    <property type="entry name" value="Elongation factor G"/>
    <property type="match status" value="1"/>
</dbReference>
<dbReference type="eggNOG" id="COG0480">
    <property type="taxonomic scope" value="Bacteria"/>
</dbReference>
<dbReference type="RefSeq" id="WP_013313940.1">
    <property type="nucleotide sequence ID" value="NC_014484.1"/>
</dbReference>
<dbReference type="Gene3D" id="2.40.30.10">
    <property type="entry name" value="Translation factors"/>
    <property type="match status" value="1"/>
</dbReference>
<evidence type="ECO:0000256" key="6">
    <source>
        <dbReference type="ARBA" id="ARBA00023134"/>
    </source>
</evidence>
<proteinExistence type="inferred from homology"/>
<feature type="domain" description="Tr-type G" evidence="10">
    <location>
        <begin position="4"/>
        <end position="279"/>
    </location>
</feature>
<name>E0RSW3_WINT6</name>
<dbReference type="InterPro" id="IPR005517">
    <property type="entry name" value="Transl_elong_EFG/EF2_IV"/>
</dbReference>
<dbReference type="PANTHER" id="PTHR43261">
    <property type="entry name" value="TRANSLATION ELONGATION FACTOR G-RELATED"/>
    <property type="match status" value="1"/>
</dbReference>
<accession>E0RSW3</accession>
<comment type="subcellular location">
    <subcellularLocation>
        <location evidence="1 8">Cytoplasm</location>
    </subcellularLocation>
</comment>
<evidence type="ECO:0000256" key="1">
    <source>
        <dbReference type="ARBA" id="ARBA00004496"/>
    </source>
</evidence>
<dbReference type="InterPro" id="IPR004540">
    <property type="entry name" value="Transl_elong_EFG/EF2"/>
</dbReference>
<reference key="1">
    <citation type="submission" date="2009-08" db="EMBL/GenBank/DDBJ databases">
        <title>The genome sequence of Spirochaeta thermophila DSM6192.</title>
        <authorList>
            <person name="Angelov A."/>
            <person name="Mientus M."/>
            <person name="Wittenberg S."/>
            <person name="Lehmann R."/>
            <person name="Liesegang H."/>
            <person name="Daniel R."/>
            <person name="Liebl W."/>
        </authorList>
    </citation>
    <scope>NUCLEOTIDE SEQUENCE</scope>
    <source>
        <strain>DSM 6192</strain>
    </source>
</reference>